<dbReference type="Pfam" id="PF03358">
    <property type="entry name" value="FMN_red"/>
    <property type="match status" value="1"/>
</dbReference>
<feature type="domain" description="NADPH-dependent FMN reductase-like" evidence="4">
    <location>
        <begin position="7"/>
        <end position="154"/>
    </location>
</feature>
<dbReference type="SUPFAM" id="SSF52218">
    <property type="entry name" value="Flavoproteins"/>
    <property type="match status" value="1"/>
</dbReference>
<name>A0ABQ3V507_9CHLR</name>
<evidence type="ECO:0000256" key="2">
    <source>
        <dbReference type="ARBA" id="ARBA00022643"/>
    </source>
</evidence>
<keyword evidence="6" id="KW-1185">Reference proteome</keyword>
<dbReference type="EMBL" id="BNJG01000004">
    <property type="protein sequence ID" value="GHO60003.1"/>
    <property type="molecule type" value="Genomic_DNA"/>
</dbReference>
<reference evidence="5 6" key="1">
    <citation type="journal article" date="2021" name="Int. J. Syst. Evol. Microbiol.">
        <title>Reticulibacter mediterranei gen. nov., sp. nov., within the new family Reticulibacteraceae fam. nov., and Ktedonospora formicarum gen. nov., sp. nov., Ktedonobacter robiniae sp. nov., Dictyobacter formicarum sp. nov. and Dictyobacter arantiisoli sp. nov., belonging to the class Ktedonobacteria.</title>
        <authorList>
            <person name="Yabe S."/>
            <person name="Zheng Y."/>
            <person name="Wang C.M."/>
            <person name="Sakai Y."/>
            <person name="Abe K."/>
            <person name="Yokota A."/>
            <person name="Donadio S."/>
            <person name="Cavaletti L."/>
            <person name="Monciardini P."/>
        </authorList>
    </citation>
    <scope>NUCLEOTIDE SEQUENCE [LARGE SCALE GENOMIC DNA]</scope>
    <source>
        <strain evidence="5 6">SOSP1-30</strain>
    </source>
</reference>
<proteinExistence type="predicted"/>
<keyword evidence="3" id="KW-0560">Oxidoreductase</keyword>
<protein>
    <submittedName>
        <fullName evidence="5">FMN-dependent NADPH-azoreductase</fullName>
    </submittedName>
</protein>
<evidence type="ECO:0000313" key="5">
    <source>
        <dbReference type="EMBL" id="GHO60003.1"/>
    </source>
</evidence>
<dbReference type="InterPro" id="IPR051814">
    <property type="entry name" value="NAD(P)H-dep_FMN_reductase"/>
</dbReference>
<dbReference type="Proteomes" id="UP000654345">
    <property type="component" value="Unassembled WGS sequence"/>
</dbReference>
<comment type="caution">
    <text evidence="5">The sequence shown here is derived from an EMBL/GenBank/DDBJ whole genome shotgun (WGS) entry which is preliminary data.</text>
</comment>
<keyword evidence="2" id="KW-0288">FMN</keyword>
<dbReference type="PANTHER" id="PTHR43408">
    <property type="entry name" value="FMN REDUCTASE (NADPH)"/>
    <property type="match status" value="1"/>
</dbReference>
<evidence type="ECO:0000256" key="1">
    <source>
        <dbReference type="ARBA" id="ARBA00022630"/>
    </source>
</evidence>
<dbReference type="InterPro" id="IPR029039">
    <property type="entry name" value="Flavoprotein-like_sf"/>
</dbReference>
<dbReference type="RefSeq" id="WP_201376191.1">
    <property type="nucleotide sequence ID" value="NZ_BNJG01000004.1"/>
</dbReference>
<gene>
    <name evidence="5" type="primary">azo1</name>
    <name evidence="5" type="ORF">KSB_84780</name>
</gene>
<accession>A0ABQ3V507</accession>
<dbReference type="Gene3D" id="3.40.50.360">
    <property type="match status" value="1"/>
</dbReference>
<evidence type="ECO:0000256" key="3">
    <source>
        <dbReference type="ARBA" id="ARBA00023002"/>
    </source>
</evidence>
<dbReference type="PANTHER" id="PTHR43408:SF2">
    <property type="entry name" value="FMN REDUCTASE (NADPH)"/>
    <property type="match status" value="1"/>
</dbReference>
<dbReference type="InterPro" id="IPR005025">
    <property type="entry name" value="FMN_Rdtase-like_dom"/>
</dbReference>
<evidence type="ECO:0000259" key="4">
    <source>
        <dbReference type="Pfam" id="PF03358"/>
    </source>
</evidence>
<keyword evidence="1" id="KW-0285">Flavoprotein</keyword>
<organism evidence="5 6">
    <name type="scientific">Ktedonobacter robiniae</name>
    <dbReference type="NCBI Taxonomy" id="2778365"/>
    <lineage>
        <taxon>Bacteria</taxon>
        <taxon>Bacillati</taxon>
        <taxon>Chloroflexota</taxon>
        <taxon>Ktedonobacteria</taxon>
        <taxon>Ktedonobacterales</taxon>
        <taxon>Ktedonobacteraceae</taxon>
        <taxon>Ktedonobacter</taxon>
    </lineage>
</organism>
<evidence type="ECO:0000313" key="6">
    <source>
        <dbReference type="Proteomes" id="UP000654345"/>
    </source>
</evidence>
<sequence length="204" mass="23016">MAETPLRILLLAGSAQNPSRIRACLDVLADMCQHMNVLTYLWDLYEDPLPLFTIRPGTGFSQEEVQVFHRLEQQAQQADAFILGTPVYHNSFSGILKNALDSLSICHFQDKPVALVSSGNNDRTSSQPCDQLRAVVRGLHAVSIPTDLVTISSDFQRLHDTYRLVNEDIGNRCLRMIEQLIAYAHLMRMYATLQLQPIKHEIIA</sequence>